<name>A0A4V6YTC2_9NOCA</name>
<dbReference type="Proteomes" id="UP000290439">
    <property type="component" value="Chromosome"/>
</dbReference>
<dbReference type="InterPro" id="IPR016181">
    <property type="entry name" value="Acyl_CoA_acyltransferase"/>
</dbReference>
<evidence type="ECO:0000313" key="2">
    <source>
        <dbReference type="Proteomes" id="UP000290439"/>
    </source>
</evidence>
<dbReference type="EMBL" id="LR215973">
    <property type="protein sequence ID" value="VFA97773.1"/>
    <property type="molecule type" value="Genomic_DNA"/>
</dbReference>
<proteinExistence type="predicted"/>
<dbReference type="SUPFAM" id="SSF55729">
    <property type="entry name" value="Acyl-CoA N-acyltransferases (Nat)"/>
    <property type="match status" value="1"/>
</dbReference>
<dbReference type="Gene3D" id="3.40.630.30">
    <property type="match status" value="1"/>
</dbReference>
<gene>
    <name evidence="1" type="ORF">NCTC10797_01537</name>
</gene>
<reference evidence="1 2" key="1">
    <citation type="submission" date="2019-02" db="EMBL/GenBank/DDBJ databases">
        <authorList>
            <consortium name="Pathogen Informatics"/>
        </authorList>
    </citation>
    <scope>NUCLEOTIDE SEQUENCE [LARGE SCALE GENOMIC DNA]</scope>
    <source>
        <strain evidence="1 2">3012STDY6756504</strain>
    </source>
</reference>
<evidence type="ECO:0000313" key="1">
    <source>
        <dbReference type="EMBL" id="VFA97773.1"/>
    </source>
</evidence>
<sequence length="212" mass="24131">MVVRQASLNDLDKIMAVEQDWEQSQRASRDQMVARLRAFAEGFWLFEQRGEVVGTLMGFPMRYEAHRISELSDWDTVTGHGYYPDIDTATANALYLASGSLKRTARGGTAYSVMMEKPIELAERCGLDYVLTGAKIPGYDAYCRRFGEIDAADYAFRTLGGCLVDPFLEMYRGHDYLVPDRRHIVPNYYPDPPSRDYGAIVVRDVRHSPARR</sequence>
<organism evidence="1 2">
    <name type="scientific">Nocardia cyriacigeorgica</name>
    <dbReference type="NCBI Taxonomy" id="135487"/>
    <lineage>
        <taxon>Bacteria</taxon>
        <taxon>Bacillati</taxon>
        <taxon>Actinomycetota</taxon>
        <taxon>Actinomycetes</taxon>
        <taxon>Mycobacteriales</taxon>
        <taxon>Nocardiaceae</taxon>
        <taxon>Nocardia</taxon>
    </lineage>
</organism>
<evidence type="ECO:0008006" key="3">
    <source>
        <dbReference type="Google" id="ProtNLM"/>
    </source>
</evidence>
<accession>A0A4V6YTC2</accession>
<protein>
    <recommendedName>
        <fullName evidence="3">N-acetyltransferase domain-containing protein</fullName>
    </recommendedName>
</protein>
<dbReference type="AlphaFoldDB" id="A0A4V6YTC2"/>